<dbReference type="Gene3D" id="2.60.120.1140">
    <property type="entry name" value="Protein of unknown function DUF192"/>
    <property type="match status" value="1"/>
</dbReference>
<evidence type="ECO:0000313" key="2">
    <source>
        <dbReference type="Proteomes" id="UP000177555"/>
    </source>
</evidence>
<dbReference type="Pfam" id="PF02643">
    <property type="entry name" value="DUF192"/>
    <property type="match status" value="1"/>
</dbReference>
<dbReference type="InterPro" id="IPR003795">
    <property type="entry name" value="DUF192"/>
</dbReference>
<dbReference type="Proteomes" id="UP000177555">
    <property type="component" value="Unassembled WGS sequence"/>
</dbReference>
<dbReference type="AlphaFoldDB" id="A0A1F5JKL4"/>
<reference evidence="1 2" key="1">
    <citation type="journal article" date="2016" name="Nat. Commun.">
        <title>Thousands of microbial genomes shed light on interconnected biogeochemical processes in an aquifer system.</title>
        <authorList>
            <person name="Anantharaman K."/>
            <person name="Brown C.T."/>
            <person name="Hug L.A."/>
            <person name="Sharon I."/>
            <person name="Castelle C.J."/>
            <person name="Probst A.J."/>
            <person name="Thomas B.C."/>
            <person name="Singh A."/>
            <person name="Wilkins M.J."/>
            <person name="Karaoz U."/>
            <person name="Brodie E.L."/>
            <person name="Williams K.H."/>
            <person name="Hubbard S.S."/>
            <person name="Banfield J.F."/>
        </authorList>
    </citation>
    <scope>NUCLEOTIDE SEQUENCE [LARGE SCALE GENOMIC DNA]</scope>
</reference>
<dbReference type="EMBL" id="MFCP01000011">
    <property type="protein sequence ID" value="OGE29088.1"/>
    <property type="molecule type" value="Genomic_DNA"/>
</dbReference>
<protein>
    <recommendedName>
        <fullName evidence="3">DUF192 domain-containing protein</fullName>
    </recommendedName>
</protein>
<evidence type="ECO:0000313" key="1">
    <source>
        <dbReference type="EMBL" id="OGE29088.1"/>
    </source>
</evidence>
<dbReference type="PANTHER" id="PTHR37953:SF1">
    <property type="entry name" value="UPF0127 PROTEIN MJ1496"/>
    <property type="match status" value="1"/>
</dbReference>
<proteinExistence type="predicted"/>
<comment type="caution">
    <text evidence="1">The sequence shown here is derived from an EMBL/GenBank/DDBJ whole genome shotgun (WGS) entry which is preliminary data.</text>
</comment>
<accession>A0A1F5JKL4</accession>
<organism evidence="1 2">
    <name type="scientific">Candidatus Daviesbacteria bacterium RIFCSPHIGHO2_01_FULL_40_11</name>
    <dbReference type="NCBI Taxonomy" id="1797762"/>
    <lineage>
        <taxon>Bacteria</taxon>
        <taxon>Candidatus Daviesiibacteriota</taxon>
    </lineage>
</organism>
<name>A0A1F5JKL4_9BACT</name>
<sequence>MKKFTIQFILLILVIAGAVFFFQQNLDLSNLPFVPKQSVFKELEINGNKLKVEVADTQDKRSKGLGGREKLASGEGMLFVFPKQDRYPFWMKGLSFPLDFIWIRGGEIVDLLHNVQPPAPGQTDASLPIYQSIEEVDKVLEVTGGTVERLNIKVGDKVEGI</sequence>
<evidence type="ECO:0008006" key="3">
    <source>
        <dbReference type="Google" id="ProtNLM"/>
    </source>
</evidence>
<dbReference type="InterPro" id="IPR038695">
    <property type="entry name" value="Saro_0823-like_sf"/>
</dbReference>
<gene>
    <name evidence="1" type="ORF">A2867_01155</name>
</gene>
<dbReference type="PANTHER" id="PTHR37953">
    <property type="entry name" value="UPF0127 PROTEIN MJ1496"/>
    <property type="match status" value="1"/>
</dbReference>